<organism evidence="1">
    <name type="scientific">hydrothermal vent metagenome</name>
    <dbReference type="NCBI Taxonomy" id="652676"/>
    <lineage>
        <taxon>unclassified sequences</taxon>
        <taxon>metagenomes</taxon>
        <taxon>ecological metagenomes</taxon>
    </lineage>
</organism>
<reference evidence="1" key="1">
    <citation type="submission" date="2018-06" db="EMBL/GenBank/DDBJ databases">
        <authorList>
            <person name="Zhirakovskaya E."/>
        </authorList>
    </citation>
    <scope>NUCLEOTIDE SEQUENCE</scope>
</reference>
<sequence>MAEPDDKAFFIRIQNGDKKAF</sequence>
<feature type="non-terminal residue" evidence="1">
    <location>
        <position position="21"/>
    </location>
</feature>
<evidence type="ECO:0000313" key="1">
    <source>
        <dbReference type="EMBL" id="VAX15765.1"/>
    </source>
</evidence>
<gene>
    <name evidence="1" type="ORF">MNBD_IGNAVI01-1978</name>
</gene>
<accession>A0A3B1CAS2</accession>
<name>A0A3B1CAS2_9ZZZZ</name>
<protein>
    <submittedName>
        <fullName evidence="1">Uncharacterized protein</fullName>
    </submittedName>
</protein>
<dbReference type="AlphaFoldDB" id="A0A3B1CAS2"/>
<dbReference type="EMBL" id="UOGD01000027">
    <property type="protein sequence ID" value="VAX15765.1"/>
    <property type="molecule type" value="Genomic_DNA"/>
</dbReference>
<proteinExistence type="predicted"/>